<name>A0A917RDA9_9ACTN</name>
<protein>
    <recommendedName>
        <fullName evidence="4">Secreted protein</fullName>
    </recommendedName>
</protein>
<organism evidence="2 3">
    <name type="scientific">Streptomyces flaveus</name>
    <dbReference type="NCBI Taxonomy" id="66370"/>
    <lineage>
        <taxon>Bacteria</taxon>
        <taxon>Bacillati</taxon>
        <taxon>Actinomycetota</taxon>
        <taxon>Actinomycetes</taxon>
        <taxon>Kitasatosporales</taxon>
        <taxon>Streptomycetaceae</taxon>
        <taxon>Streptomyces</taxon>
        <taxon>Streptomyces aurantiacus group</taxon>
    </lineage>
</organism>
<evidence type="ECO:0008006" key="4">
    <source>
        <dbReference type="Google" id="ProtNLM"/>
    </source>
</evidence>
<keyword evidence="1" id="KW-0732">Signal</keyword>
<accession>A0A917RDA9</accession>
<comment type="caution">
    <text evidence="2">The sequence shown here is derived from an EMBL/GenBank/DDBJ whole genome shotgun (WGS) entry which is preliminary data.</text>
</comment>
<feature type="chain" id="PRO_5038077346" description="Secreted protein" evidence="1">
    <location>
        <begin position="30"/>
        <end position="346"/>
    </location>
</feature>
<reference evidence="2" key="1">
    <citation type="journal article" date="2014" name="Int. J. Syst. Evol. Microbiol.">
        <title>Complete genome sequence of Corynebacterium casei LMG S-19264T (=DSM 44701T), isolated from a smear-ripened cheese.</title>
        <authorList>
            <consortium name="US DOE Joint Genome Institute (JGI-PGF)"/>
            <person name="Walter F."/>
            <person name="Albersmeier A."/>
            <person name="Kalinowski J."/>
            <person name="Ruckert C."/>
        </authorList>
    </citation>
    <scope>NUCLEOTIDE SEQUENCE</scope>
    <source>
        <strain evidence="2">JCM 3035</strain>
    </source>
</reference>
<dbReference type="EMBL" id="BMPQ01000026">
    <property type="protein sequence ID" value="GGL00852.1"/>
    <property type="molecule type" value="Genomic_DNA"/>
</dbReference>
<feature type="signal peptide" evidence="1">
    <location>
        <begin position="1"/>
        <end position="29"/>
    </location>
</feature>
<reference evidence="2" key="2">
    <citation type="submission" date="2020-09" db="EMBL/GenBank/DDBJ databases">
        <authorList>
            <person name="Sun Q."/>
            <person name="Ohkuma M."/>
        </authorList>
    </citation>
    <scope>NUCLEOTIDE SEQUENCE</scope>
    <source>
        <strain evidence="2">JCM 3035</strain>
    </source>
</reference>
<keyword evidence="3" id="KW-1185">Reference proteome</keyword>
<evidence type="ECO:0000256" key="1">
    <source>
        <dbReference type="SAM" id="SignalP"/>
    </source>
</evidence>
<dbReference type="AlphaFoldDB" id="A0A917RDA9"/>
<dbReference type="Proteomes" id="UP000637788">
    <property type="component" value="Unassembled WGS sequence"/>
</dbReference>
<proteinExistence type="predicted"/>
<sequence length="346" mass="37015">MHAVVARSRFVVVGVLSGALALAPGTAFADWPPSSGTQGNTKQTASADAGTLVSKVTYSGSVRSSGSTSAIQPVGDWTPPACWYEPRSVAEFEKYVETMYQETIDTPGQASYAKAAVGQFREVYKDGEYKDYNEDEADNGKWWVAVRNPDREDDPASWECDKQPFWVENNDDPGVDQAVTPEVLAEAAYNAIQLPDTKVTLAPEDTTKVNLPTWAWLDKAQFKEVAVTAALNVAGLNIQATTTAKPVSLRLEPGTEDAETYPASGECAINDDGSIGEPYAKGKADQTPPCGLKYLRSSGDGSFNLQATVTWEVTWAGTGGAGGDLPNGEFGNDQAVIVQEIQSVNR</sequence>
<gene>
    <name evidence="2" type="ORF">GCM10010094_71900</name>
</gene>
<evidence type="ECO:0000313" key="3">
    <source>
        <dbReference type="Proteomes" id="UP000637788"/>
    </source>
</evidence>
<evidence type="ECO:0000313" key="2">
    <source>
        <dbReference type="EMBL" id="GGL00852.1"/>
    </source>
</evidence>